<dbReference type="EMBL" id="FNTH01000001">
    <property type="protein sequence ID" value="SEC76506.1"/>
    <property type="molecule type" value="Genomic_DNA"/>
</dbReference>
<evidence type="ECO:0000256" key="3">
    <source>
        <dbReference type="ARBA" id="ARBA00023139"/>
    </source>
</evidence>
<evidence type="ECO:0000256" key="6">
    <source>
        <dbReference type="HAMAP-Rule" id="MF_00922"/>
    </source>
</evidence>
<comment type="subunit">
    <text evidence="6">Part of the Bam complex.</text>
</comment>
<evidence type="ECO:0000256" key="5">
    <source>
        <dbReference type="ARBA" id="ARBA00023288"/>
    </source>
</evidence>
<dbReference type="SUPFAM" id="SSF48452">
    <property type="entry name" value="TPR-like"/>
    <property type="match status" value="1"/>
</dbReference>
<organism evidence="8 9">
    <name type="scientific">Bradyrhizobium erythrophlei</name>
    <dbReference type="NCBI Taxonomy" id="1437360"/>
    <lineage>
        <taxon>Bacteria</taxon>
        <taxon>Pseudomonadati</taxon>
        <taxon>Pseudomonadota</taxon>
        <taxon>Alphaproteobacteria</taxon>
        <taxon>Hyphomicrobiales</taxon>
        <taxon>Nitrobacteraceae</taxon>
        <taxon>Bradyrhizobium</taxon>
    </lineage>
</organism>
<dbReference type="PANTHER" id="PTHR37423:SF1">
    <property type="entry name" value="OUTER MEMBRANE PROTEIN ASSEMBLY FACTOR BAMD"/>
    <property type="match status" value="1"/>
</dbReference>
<keyword evidence="1 6" id="KW-0732">Signal</keyword>
<proteinExistence type="inferred from homology"/>
<dbReference type="PANTHER" id="PTHR37423">
    <property type="entry name" value="SOLUBLE LYTIC MUREIN TRANSGLYCOSYLASE-RELATED"/>
    <property type="match status" value="1"/>
</dbReference>
<dbReference type="Proteomes" id="UP000198992">
    <property type="component" value="Unassembled WGS sequence"/>
</dbReference>
<evidence type="ECO:0000256" key="2">
    <source>
        <dbReference type="ARBA" id="ARBA00023136"/>
    </source>
</evidence>
<dbReference type="GO" id="GO:0043165">
    <property type="term" value="P:Gram-negative-bacterium-type cell outer membrane assembly"/>
    <property type="evidence" value="ECO:0007669"/>
    <property type="project" value="UniProtKB-UniRule"/>
</dbReference>
<evidence type="ECO:0000256" key="4">
    <source>
        <dbReference type="ARBA" id="ARBA00023237"/>
    </source>
</evidence>
<accession>A0A1H4V6G4</accession>
<comment type="subcellular location">
    <subcellularLocation>
        <location evidence="6">Cell outer membrane</location>
    </subcellularLocation>
</comment>
<feature type="domain" description="Outer membrane lipoprotein BamD-like" evidence="7">
    <location>
        <begin position="60"/>
        <end position="256"/>
    </location>
</feature>
<keyword evidence="4 6" id="KW-0998">Cell outer membrane</keyword>
<sequence>MSAMRMALEQRNSSDVSGLTKAARTLRFAAGLIVLALPLSGCGTGALWDKFMAKDDTFVDEPADKLYNEGLYMMNEKKDLKAASKKFEEVDRQHPYSDWARKSLLMSAYSYYQAGDYDSCIGSATRYVTLHPGSPDASYAQYLIAASHFDQIPDISRDQSRTEKAIAALEEVVRKYPTSEYATQAKAKIQAARDQLAGKEMAVGRYYIEKRDFTAAINRFKTVVTQYQTTRHVEEALYRLTEAYMAIGIAGEAQTAAAVLGHNFPDSRWYKDAYNLVKSGGLEPSENQGSWISRTFKKIGLG</sequence>
<evidence type="ECO:0000313" key="9">
    <source>
        <dbReference type="Proteomes" id="UP000198992"/>
    </source>
</evidence>
<evidence type="ECO:0000259" key="7">
    <source>
        <dbReference type="Pfam" id="PF13525"/>
    </source>
</evidence>
<gene>
    <name evidence="6" type="primary">bamD</name>
    <name evidence="8" type="ORF">SAMN05444164_2691</name>
</gene>
<keyword evidence="2 6" id="KW-0472">Membrane</keyword>
<dbReference type="InterPro" id="IPR039565">
    <property type="entry name" value="BamD-like"/>
</dbReference>
<comment type="function">
    <text evidence="6">Part of the outer membrane protein assembly complex, which is involved in assembly and insertion of beta-barrel proteins into the outer membrane.</text>
</comment>
<dbReference type="InterPro" id="IPR017689">
    <property type="entry name" value="BamD"/>
</dbReference>
<name>A0A1H4V6G4_9BRAD</name>
<dbReference type="RefSeq" id="WP_409334627.1">
    <property type="nucleotide sequence ID" value="NZ_FNTH01000001.1"/>
</dbReference>
<dbReference type="Pfam" id="PF13525">
    <property type="entry name" value="YfiO"/>
    <property type="match status" value="1"/>
</dbReference>
<dbReference type="CDD" id="cd15830">
    <property type="entry name" value="BamD"/>
    <property type="match status" value="1"/>
</dbReference>
<reference evidence="8 9" key="1">
    <citation type="submission" date="2016-10" db="EMBL/GenBank/DDBJ databases">
        <authorList>
            <person name="de Groot N.N."/>
        </authorList>
    </citation>
    <scope>NUCLEOTIDE SEQUENCE [LARGE SCALE GENOMIC DNA]</scope>
    <source>
        <strain evidence="8 9">MT12</strain>
    </source>
</reference>
<dbReference type="Gene3D" id="1.25.40.10">
    <property type="entry name" value="Tetratricopeptide repeat domain"/>
    <property type="match status" value="1"/>
</dbReference>
<protein>
    <recommendedName>
        <fullName evidence="6">Outer membrane protein assembly factor BamD</fullName>
    </recommendedName>
</protein>
<evidence type="ECO:0000313" key="8">
    <source>
        <dbReference type="EMBL" id="SEC76506.1"/>
    </source>
</evidence>
<dbReference type="InterPro" id="IPR011990">
    <property type="entry name" value="TPR-like_helical_dom_sf"/>
</dbReference>
<keyword evidence="3" id="KW-0564">Palmitate</keyword>
<evidence type="ECO:0000256" key="1">
    <source>
        <dbReference type="ARBA" id="ARBA00022729"/>
    </source>
</evidence>
<dbReference type="NCBIfam" id="TIGR03302">
    <property type="entry name" value="OM_YfiO"/>
    <property type="match status" value="1"/>
</dbReference>
<dbReference type="GO" id="GO:1990063">
    <property type="term" value="C:Bam protein complex"/>
    <property type="evidence" value="ECO:0007669"/>
    <property type="project" value="TreeGrafter"/>
</dbReference>
<dbReference type="HAMAP" id="MF_00922">
    <property type="entry name" value="OM_assembly_BamD"/>
    <property type="match status" value="1"/>
</dbReference>
<dbReference type="GO" id="GO:0051205">
    <property type="term" value="P:protein insertion into membrane"/>
    <property type="evidence" value="ECO:0007669"/>
    <property type="project" value="UniProtKB-UniRule"/>
</dbReference>
<comment type="similarity">
    <text evidence="6">Belongs to the BamD family.</text>
</comment>
<dbReference type="AlphaFoldDB" id="A0A1H4V6G4"/>
<keyword evidence="5" id="KW-0449">Lipoprotein</keyword>